<dbReference type="RefSeq" id="WP_086273760.1">
    <property type="nucleotide sequence ID" value="NZ_NGKU01000001.1"/>
</dbReference>
<keyword evidence="1" id="KW-1133">Transmembrane helix</keyword>
<evidence type="ECO:0000313" key="3">
    <source>
        <dbReference type="Proteomes" id="UP000195043"/>
    </source>
</evidence>
<evidence type="ECO:0000313" key="2">
    <source>
        <dbReference type="EMBL" id="OTN75735.1"/>
    </source>
</evidence>
<protein>
    <submittedName>
        <fullName evidence="2">Uncharacterized protein</fullName>
    </submittedName>
</protein>
<dbReference type="EMBL" id="NGKU01000001">
    <property type="protein sequence ID" value="OTN75735.1"/>
    <property type="molecule type" value="Genomic_DNA"/>
</dbReference>
<sequence>MDKHNSSFNRDRIIIRRLILFLVVILLIVIAGGWIFLNNLTIAENWFGLSEYDVVENRHQWLRLIPYILISGIIVWLIVSLMFGLKKQKKSIIYWLTTMVLLPLIAVFVGIVSTWLPVDRHLFREADSAENIMAALPNQASFKGKDIQLISYSFHVRNVPLKSGIYAVARIINPNTNLQDEYWYYPTNLLSKWKKEADTITLAQDETIDYDAIDWGIIPTIIKDAEKRAAQLDHYLPGVSIVILNGSQGEWTWTVGVNGIRDRTEINYVYALNGDYLSEWK</sequence>
<dbReference type="AlphaFoldDB" id="A0A242A3X3"/>
<feature type="transmembrane region" description="Helical" evidence="1">
    <location>
        <begin position="92"/>
        <end position="116"/>
    </location>
</feature>
<dbReference type="STRING" id="1834191.A5886_000811"/>
<accession>A0A242A3X3</accession>
<organism evidence="2 3">
    <name type="scientific">Candidatus Enterococcus testudinis</name>
    <dbReference type="NCBI Taxonomy" id="1834191"/>
    <lineage>
        <taxon>Bacteria</taxon>
        <taxon>Bacillati</taxon>
        <taxon>Bacillota</taxon>
        <taxon>Bacilli</taxon>
        <taxon>Lactobacillales</taxon>
        <taxon>Enterococcaceae</taxon>
        <taxon>Enterococcus</taxon>
    </lineage>
</organism>
<reference evidence="2 3" key="1">
    <citation type="submission" date="2017-05" db="EMBL/GenBank/DDBJ databases">
        <title>The Genome Sequence of Enterococcus sp. 8G7_MSG3316.</title>
        <authorList>
            <consortium name="The Broad Institute Genomics Platform"/>
            <consortium name="The Broad Institute Genomic Center for Infectious Diseases"/>
            <person name="Earl A."/>
            <person name="Manson A."/>
            <person name="Schwartman J."/>
            <person name="Gilmore M."/>
            <person name="Abouelleil A."/>
            <person name="Cao P."/>
            <person name="Chapman S."/>
            <person name="Cusick C."/>
            <person name="Shea T."/>
            <person name="Young S."/>
            <person name="Neafsey D."/>
            <person name="Nusbaum C."/>
            <person name="Birren B."/>
        </authorList>
    </citation>
    <scope>NUCLEOTIDE SEQUENCE [LARGE SCALE GENOMIC DNA]</scope>
    <source>
        <strain evidence="2 3">8G7_MSG3316</strain>
    </source>
</reference>
<proteinExistence type="predicted"/>
<dbReference type="Proteomes" id="UP000195043">
    <property type="component" value="Unassembled WGS sequence"/>
</dbReference>
<dbReference type="OrthoDB" id="2180918at2"/>
<feature type="transmembrane region" description="Helical" evidence="1">
    <location>
        <begin position="18"/>
        <end position="37"/>
    </location>
</feature>
<keyword evidence="1" id="KW-0812">Transmembrane</keyword>
<comment type="caution">
    <text evidence="2">The sequence shown here is derived from an EMBL/GenBank/DDBJ whole genome shotgun (WGS) entry which is preliminary data.</text>
</comment>
<keyword evidence="1" id="KW-0472">Membrane</keyword>
<name>A0A242A3X3_9ENTE</name>
<keyword evidence="3" id="KW-1185">Reference proteome</keyword>
<feature type="transmembrane region" description="Helical" evidence="1">
    <location>
        <begin position="64"/>
        <end position="85"/>
    </location>
</feature>
<evidence type="ECO:0000256" key="1">
    <source>
        <dbReference type="SAM" id="Phobius"/>
    </source>
</evidence>
<gene>
    <name evidence="2" type="ORF">A5886_000811</name>
</gene>